<sequence length="106" mass="11183">MNPRHLNPKPSGRCRACALSARSHGEPTMSSSFKFGVLTALIMSFAMSLFFSGLFTFLALGGAPDFLSAWAGSFAIGWPLGFVLAMLIGKPVRAIAQRLAGLPAPV</sequence>
<gene>
    <name evidence="2" type="ORF">DMY87_09160</name>
</gene>
<protein>
    <recommendedName>
        <fullName evidence="4">DUF2798 domain-containing protein</fullName>
    </recommendedName>
</protein>
<dbReference type="Proteomes" id="UP000247536">
    <property type="component" value="Unassembled WGS sequence"/>
</dbReference>
<reference evidence="2 3" key="1">
    <citation type="submission" date="2018-06" db="EMBL/GenBank/DDBJ databases">
        <title>Rhizobium wuzhouense sp. nov., isolated from roots of Oryza officinalis.</title>
        <authorList>
            <person name="Yuan T."/>
        </authorList>
    </citation>
    <scope>NUCLEOTIDE SEQUENCE [LARGE SCALE GENOMIC DNA]</scope>
    <source>
        <strain evidence="2 3">W44</strain>
    </source>
</reference>
<evidence type="ECO:0000313" key="3">
    <source>
        <dbReference type="Proteomes" id="UP000247536"/>
    </source>
</evidence>
<keyword evidence="1" id="KW-0812">Transmembrane</keyword>
<dbReference type="InterPro" id="IPR021529">
    <property type="entry name" value="DUF2798"/>
</dbReference>
<comment type="caution">
    <text evidence="2">The sequence shown here is derived from an EMBL/GenBank/DDBJ whole genome shotgun (WGS) entry which is preliminary data.</text>
</comment>
<feature type="transmembrane region" description="Helical" evidence="1">
    <location>
        <begin position="35"/>
        <end position="60"/>
    </location>
</feature>
<proteinExistence type="predicted"/>
<evidence type="ECO:0008006" key="4">
    <source>
        <dbReference type="Google" id="ProtNLM"/>
    </source>
</evidence>
<dbReference type="EMBL" id="QJRY01000002">
    <property type="protein sequence ID" value="PYB75577.1"/>
    <property type="molecule type" value="Genomic_DNA"/>
</dbReference>
<keyword evidence="3" id="KW-1185">Reference proteome</keyword>
<organism evidence="2 3">
    <name type="scientific">Rhizobium wuzhouense</name>
    <dbReference type="NCBI Taxonomy" id="1986026"/>
    <lineage>
        <taxon>Bacteria</taxon>
        <taxon>Pseudomonadati</taxon>
        <taxon>Pseudomonadota</taxon>
        <taxon>Alphaproteobacteria</taxon>
        <taxon>Hyphomicrobiales</taxon>
        <taxon>Rhizobiaceae</taxon>
        <taxon>Rhizobium/Agrobacterium group</taxon>
        <taxon>Rhizobium</taxon>
    </lineage>
</organism>
<keyword evidence="1" id="KW-0472">Membrane</keyword>
<accession>A0ABX5NYI8</accession>
<dbReference type="Pfam" id="PF11391">
    <property type="entry name" value="DUF2798"/>
    <property type="match status" value="1"/>
</dbReference>
<feature type="transmembrane region" description="Helical" evidence="1">
    <location>
        <begin position="66"/>
        <end position="88"/>
    </location>
</feature>
<name>A0ABX5NYI8_9HYPH</name>
<evidence type="ECO:0000256" key="1">
    <source>
        <dbReference type="SAM" id="Phobius"/>
    </source>
</evidence>
<keyword evidence="1" id="KW-1133">Transmembrane helix</keyword>
<evidence type="ECO:0000313" key="2">
    <source>
        <dbReference type="EMBL" id="PYB75577.1"/>
    </source>
</evidence>